<dbReference type="PANTHER" id="PTHR28495">
    <property type="entry name" value="HYPOTHETICAL PROTEIN LOC100359752"/>
    <property type="match status" value="1"/>
</dbReference>
<dbReference type="Proteomes" id="UP001205998">
    <property type="component" value="Unassembled WGS sequence"/>
</dbReference>
<proteinExistence type="predicted"/>
<reference evidence="2" key="1">
    <citation type="submission" date="2018-07" db="EMBL/GenBank/DDBJ databases">
        <title>Comparative genomics of catfishes provides insights into carnivory and benthic adaptation.</title>
        <authorList>
            <person name="Zhang Y."/>
            <person name="Wang D."/>
            <person name="Peng Z."/>
            <person name="Zheng S."/>
            <person name="Shao F."/>
            <person name="Tao W."/>
        </authorList>
    </citation>
    <scope>NUCLEOTIDE SEQUENCE</scope>
    <source>
        <strain evidence="2">Chongqing</strain>
    </source>
</reference>
<dbReference type="EMBL" id="MU598598">
    <property type="protein sequence ID" value="KAI5606468.1"/>
    <property type="molecule type" value="Genomic_DNA"/>
</dbReference>
<dbReference type="PANTHER" id="PTHR28495:SF1">
    <property type="entry name" value="GENE, 17266-RELATED"/>
    <property type="match status" value="1"/>
</dbReference>
<sequence>MTGYNEQYLFFKPVPDLEKLYSVFLSFHSFLSQGDEGELRNRQVKTCRELLRTHSDVIASPVFGSYGGIRVIMSISSPQKVLPSVLQMCLSYSLTARLAPNWNKVGQYFIAGKDFLSDANKRFAVALVMERFRNKKETVLHTKAPNNWIYILPSMKKGQVISISRTLPPECPFQTYAELQNHWTSMDSRALPANLTFKCSSRLVLTQNPSVCTSEMVPLSKLASSPWPLSQPVGLSNIQQSAATTGHWNPQIPSPILQSSQCNGTETSQFSSSFTSLPSFSSTLSVSPKHPVLSNTQPVVQRPKLVPIFRNKSLSRHVNVTKILAEKMKQQEEAAAQCALKAPLKRFSSSPLSCASSLPRVSLPFFKDRKREHSVCTTTPVQPVFKKQPAPVPEIKTGGEVFQSHPKKAKLNIQEVDVVKYARINQLAKINVVTLQAWLKGQGIPVCSKDKKGDLMSKVMHRLNEP</sequence>
<feature type="domain" description="DUF4708" evidence="1">
    <location>
        <begin position="7"/>
        <end position="128"/>
    </location>
</feature>
<organism evidence="2 3">
    <name type="scientific">Silurus asotus</name>
    <name type="common">Amur catfish</name>
    <name type="synonym">Parasilurus asotus</name>
    <dbReference type="NCBI Taxonomy" id="30991"/>
    <lineage>
        <taxon>Eukaryota</taxon>
        <taxon>Metazoa</taxon>
        <taxon>Chordata</taxon>
        <taxon>Craniata</taxon>
        <taxon>Vertebrata</taxon>
        <taxon>Euteleostomi</taxon>
        <taxon>Actinopterygii</taxon>
        <taxon>Neopterygii</taxon>
        <taxon>Teleostei</taxon>
        <taxon>Ostariophysi</taxon>
        <taxon>Siluriformes</taxon>
        <taxon>Siluridae</taxon>
        <taxon>Silurus</taxon>
    </lineage>
</organism>
<name>A0AAD4ZYQ3_SILAS</name>
<protein>
    <recommendedName>
        <fullName evidence="1">DUF4708 domain-containing protein</fullName>
    </recommendedName>
</protein>
<dbReference type="InterPro" id="IPR031643">
    <property type="entry name" value="DUF4708"/>
</dbReference>
<keyword evidence="3" id="KW-1185">Reference proteome</keyword>
<evidence type="ECO:0000313" key="3">
    <source>
        <dbReference type="Proteomes" id="UP001205998"/>
    </source>
</evidence>
<gene>
    <name evidence="2" type="ORF">C0J50_1967</name>
</gene>
<comment type="caution">
    <text evidence="2">The sequence shown here is derived from an EMBL/GenBank/DDBJ whole genome shotgun (WGS) entry which is preliminary data.</text>
</comment>
<evidence type="ECO:0000313" key="2">
    <source>
        <dbReference type="EMBL" id="KAI5606468.1"/>
    </source>
</evidence>
<dbReference type="Pfam" id="PF15813">
    <property type="entry name" value="DUF4708"/>
    <property type="match status" value="1"/>
</dbReference>
<accession>A0AAD4ZYQ3</accession>
<evidence type="ECO:0000259" key="1">
    <source>
        <dbReference type="Pfam" id="PF15813"/>
    </source>
</evidence>
<dbReference type="AlphaFoldDB" id="A0AAD4ZYQ3"/>